<feature type="compositionally biased region" description="Acidic residues" evidence="3">
    <location>
        <begin position="197"/>
        <end position="209"/>
    </location>
</feature>
<comment type="catalytic activity">
    <reaction evidence="2">
        <text>O-phospho-L-threonyl-[protein] + H2O = L-threonyl-[protein] + phosphate</text>
        <dbReference type="Rhea" id="RHEA:47004"/>
        <dbReference type="Rhea" id="RHEA-COMP:11060"/>
        <dbReference type="Rhea" id="RHEA-COMP:11605"/>
        <dbReference type="ChEBI" id="CHEBI:15377"/>
        <dbReference type="ChEBI" id="CHEBI:30013"/>
        <dbReference type="ChEBI" id="CHEBI:43474"/>
        <dbReference type="ChEBI" id="CHEBI:61977"/>
        <dbReference type="EC" id="3.1.3.16"/>
    </reaction>
</comment>
<reference evidence="5" key="1">
    <citation type="submission" date="2021-06" db="EMBL/GenBank/DDBJ databases">
        <authorList>
            <person name="Hodson N. C."/>
            <person name="Mongue J. A."/>
            <person name="Jaron S. K."/>
        </authorList>
    </citation>
    <scope>NUCLEOTIDE SEQUENCE</scope>
</reference>
<dbReference type="GO" id="GO:0005634">
    <property type="term" value="C:nucleus"/>
    <property type="evidence" value="ECO:0007669"/>
    <property type="project" value="UniProtKB-SubCell"/>
</dbReference>
<dbReference type="Proteomes" id="UP000708208">
    <property type="component" value="Unassembled WGS sequence"/>
</dbReference>
<dbReference type="InterPro" id="IPR039693">
    <property type="entry name" value="Rtr1/RPAP2"/>
</dbReference>
<evidence type="ECO:0000313" key="5">
    <source>
        <dbReference type="EMBL" id="CAG7819672.1"/>
    </source>
</evidence>
<dbReference type="EMBL" id="CAJVCH010456244">
    <property type="protein sequence ID" value="CAG7819672.1"/>
    <property type="molecule type" value="Genomic_DNA"/>
</dbReference>
<comment type="caution">
    <text evidence="5">The sequence shown here is derived from an EMBL/GenBank/DDBJ whole genome shotgun (WGS) entry which is preliminary data.</text>
</comment>
<comment type="catalytic activity">
    <reaction evidence="2">
        <text>O-phospho-L-seryl-[protein] + H2O = L-seryl-[protein] + phosphate</text>
        <dbReference type="Rhea" id="RHEA:20629"/>
        <dbReference type="Rhea" id="RHEA-COMP:9863"/>
        <dbReference type="Rhea" id="RHEA-COMP:11604"/>
        <dbReference type="ChEBI" id="CHEBI:15377"/>
        <dbReference type="ChEBI" id="CHEBI:29999"/>
        <dbReference type="ChEBI" id="CHEBI:43474"/>
        <dbReference type="ChEBI" id="CHEBI:83421"/>
        <dbReference type="EC" id="3.1.3.16"/>
    </reaction>
</comment>
<dbReference type="GO" id="GO:0043175">
    <property type="term" value="F:RNA polymerase core enzyme binding"/>
    <property type="evidence" value="ECO:0007669"/>
    <property type="project" value="UniProtKB-UniRule"/>
</dbReference>
<name>A0A8J2PDN9_9HEXA</name>
<dbReference type="AlphaFoldDB" id="A0A8J2PDN9"/>
<evidence type="ECO:0000256" key="1">
    <source>
        <dbReference type="PROSITE-ProRule" id="PRU00812"/>
    </source>
</evidence>
<dbReference type="PANTHER" id="PTHR14732:SF0">
    <property type="entry name" value="RNA POLYMERASE II SUBUNIT B1 CTD PHOSPHATASE RPAP2-RELATED"/>
    <property type="match status" value="1"/>
</dbReference>
<feature type="region of interest" description="Disordered" evidence="3">
    <location>
        <begin position="1"/>
        <end position="23"/>
    </location>
</feature>
<accession>A0A8J2PDN9</accession>
<evidence type="ECO:0000313" key="6">
    <source>
        <dbReference type="Proteomes" id="UP000708208"/>
    </source>
</evidence>
<keyword evidence="2" id="KW-0863">Zinc-finger</keyword>
<dbReference type="EC" id="3.1.3.16" evidence="2"/>
<dbReference type="InterPro" id="IPR007308">
    <property type="entry name" value="Rtr1/RPAP2_dom"/>
</dbReference>
<dbReference type="GO" id="GO:0008420">
    <property type="term" value="F:RNA polymerase II CTD heptapeptide repeat phosphatase activity"/>
    <property type="evidence" value="ECO:0007669"/>
    <property type="project" value="UniProtKB-UniRule"/>
</dbReference>
<protein>
    <recommendedName>
        <fullName evidence="2">RNA polymerase II subunit B1 CTD phosphatase RPAP2 homolog</fullName>
        <ecNumber evidence="2">3.1.3.16</ecNumber>
    </recommendedName>
</protein>
<dbReference type="PANTHER" id="PTHR14732">
    <property type="entry name" value="RNA POLYMERASE II SUBUNIT B1 CTD PHOSPHATASE RPAP2-RELATED"/>
    <property type="match status" value="1"/>
</dbReference>
<dbReference type="GO" id="GO:0005737">
    <property type="term" value="C:cytoplasm"/>
    <property type="evidence" value="ECO:0007669"/>
    <property type="project" value="TreeGrafter"/>
</dbReference>
<keyword evidence="2" id="KW-0904">Protein phosphatase</keyword>
<dbReference type="Pfam" id="PF04181">
    <property type="entry name" value="RPAP2_Rtr1"/>
    <property type="match status" value="1"/>
</dbReference>
<proteinExistence type="inferred from homology"/>
<feature type="domain" description="RTR1-type" evidence="4">
    <location>
        <begin position="86"/>
        <end position="167"/>
    </location>
</feature>
<keyword evidence="6" id="KW-1185">Reference proteome</keyword>
<evidence type="ECO:0000259" key="4">
    <source>
        <dbReference type="PROSITE" id="PS51479"/>
    </source>
</evidence>
<sequence>MAGAPGPIKSALKKTSKYGGNSSNVNFTEPTVLETFLEGNEEEDEGLTKKEKIQIMIQKKKASDAKAKTIVYHLIETGVEKSYLLENARFISLTHWEDIVEERKLSRICGWVLCDNKLETIPKQQFRIRNNTVLDISERKSFCSSHCYAVADNFKNQLPISPLWMRDEEVIPQFEILEDQSKELHGINVALNKLQIDDGDDESESSESEDEKKVSKN</sequence>
<comment type="function">
    <text evidence="2">Putative RNA polymerase II subunit B1 C-terminal domain (CTD) phosphatase involved in RNA polymerase II transcription regulation.</text>
</comment>
<keyword evidence="2" id="KW-0539">Nucleus</keyword>
<evidence type="ECO:0000256" key="3">
    <source>
        <dbReference type="SAM" id="MobiDB-lite"/>
    </source>
</evidence>
<dbReference type="GO" id="GO:0008270">
    <property type="term" value="F:zinc ion binding"/>
    <property type="evidence" value="ECO:0007669"/>
    <property type="project" value="UniProtKB-KW"/>
</dbReference>
<comment type="similarity">
    <text evidence="1 2">Belongs to the RPAP2 family.</text>
</comment>
<organism evidence="5 6">
    <name type="scientific">Allacma fusca</name>
    <dbReference type="NCBI Taxonomy" id="39272"/>
    <lineage>
        <taxon>Eukaryota</taxon>
        <taxon>Metazoa</taxon>
        <taxon>Ecdysozoa</taxon>
        <taxon>Arthropoda</taxon>
        <taxon>Hexapoda</taxon>
        <taxon>Collembola</taxon>
        <taxon>Symphypleona</taxon>
        <taxon>Sminthuridae</taxon>
        <taxon>Allacma</taxon>
    </lineage>
</organism>
<dbReference type="PROSITE" id="PS51479">
    <property type="entry name" value="ZF_RTR1"/>
    <property type="match status" value="1"/>
</dbReference>
<keyword evidence="2" id="KW-0378">Hydrolase</keyword>
<keyword evidence="2" id="KW-0862">Zinc</keyword>
<gene>
    <name evidence="5" type="ORF">AFUS01_LOCUS30103</name>
</gene>
<dbReference type="OrthoDB" id="2590500at2759"/>
<comment type="subcellular location">
    <subcellularLocation>
        <location evidence="2">Nucleus</location>
    </subcellularLocation>
</comment>
<evidence type="ECO:0000256" key="2">
    <source>
        <dbReference type="RuleBase" id="RU367080"/>
    </source>
</evidence>
<feature type="region of interest" description="Disordered" evidence="3">
    <location>
        <begin position="195"/>
        <end position="217"/>
    </location>
</feature>
<keyword evidence="2" id="KW-0479">Metal-binding</keyword>